<keyword evidence="12" id="KW-1185">Reference proteome</keyword>
<dbReference type="GO" id="GO:0003697">
    <property type="term" value="F:single-stranded DNA binding"/>
    <property type="evidence" value="ECO:0007669"/>
    <property type="project" value="UniProtKB-UniRule"/>
</dbReference>
<dbReference type="GO" id="GO:0000731">
    <property type="term" value="P:DNA synthesis involved in DNA repair"/>
    <property type="evidence" value="ECO:0007669"/>
    <property type="project" value="TreeGrafter"/>
</dbReference>
<dbReference type="InterPro" id="IPR042174">
    <property type="entry name" value="RecF_2"/>
</dbReference>
<evidence type="ECO:0000313" key="12">
    <source>
        <dbReference type="Proteomes" id="UP000546970"/>
    </source>
</evidence>
<dbReference type="PANTHER" id="PTHR32182">
    <property type="entry name" value="DNA REPLICATION AND REPAIR PROTEIN RECF"/>
    <property type="match status" value="1"/>
</dbReference>
<dbReference type="GO" id="GO:0005737">
    <property type="term" value="C:cytoplasm"/>
    <property type="evidence" value="ECO:0007669"/>
    <property type="project" value="UniProtKB-SubCell"/>
</dbReference>
<evidence type="ECO:0000259" key="10">
    <source>
        <dbReference type="Pfam" id="PF02463"/>
    </source>
</evidence>
<dbReference type="Gene3D" id="1.20.1050.90">
    <property type="entry name" value="RecF/RecN/SMC, N-terminal domain"/>
    <property type="match status" value="1"/>
</dbReference>
<protein>
    <recommendedName>
        <fullName evidence="9">DNA replication and repair protein RecF</fullName>
    </recommendedName>
</protein>
<dbReference type="PANTHER" id="PTHR32182:SF0">
    <property type="entry name" value="DNA REPLICATION AND REPAIR PROTEIN RECF"/>
    <property type="match status" value="1"/>
</dbReference>
<comment type="caution">
    <text evidence="11">The sequence shown here is derived from an EMBL/GenBank/DDBJ whole genome shotgun (WGS) entry which is preliminary data.</text>
</comment>
<feature type="binding site" evidence="9">
    <location>
        <begin position="32"/>
        <end position="39"/>
    </location>
    <ligand>
        <name>ATP</name>
        <dbReference type="ChEBI" id="CHEBI:30616"/>
    </ligand>
</feature>
<dbReference type="GO" id="GO:0006260">
    <property type="term" value="P:DNA replication"/>
    <property type="evidence" value="ECO:0007669"/>
    <property type="project" value="UniProtKB-UniRule"/>
</dbReference>
<evidence type="ECO:0000256" key="5">
    <source>
        <dbReference type="ARBA" id="ARBA00022840"/>
    </source>
</evidence>
<dbReference type="Proteomes" id="UP000546970">
    <property type="component" value="Unassembled WGS sequence"/>
</dbReference>
<evidence type="ECO:0000313" key="11">
    <source>
        <dbReference type="EMBL" id="NMF54736.1"/>
    </source>
</evidence>
<dbReference type="RefSeq" id="WP_169276543.1">
    <property type="nucleotide sequence ID" value="NZ_JABBCP010000001.1"/>
</dbReference>
<dbReference type="SUPFAM" id="SSF52540">
    <property type="entry name" value="P-loop containing nucleoside triphosphate hydrolases"/>
    <property type="match status" value="1"/>
</dbReference>
<dbReference type="GO" id="GO:0005524">
    <property type="term" value="F:ATP binding"/>
    <property type="evidence" value="ECO:0007669"/>
    <property type="project" value="UniProtKB-UniRule"/>
</dbReference>
<gene>
    <name evidence="9 11" type="primary">recF</name>
    <name evidence="11" type="ORF">HF320_00050</name>
</gene>
<keyword evidence="9" id="KW-0742">SOS response</keyword>
<keyword evidence="7 9" id="KW-0234">DNA repair</keyword>
<dbReference type="Gene3D" id="3.40.50.300">
    <property type="entry name" value="P-loop containing nucleotide triphosphate hydrolases"/>
    <property type="match status" value="1"/>
</dbReference>
<dbReference type="Pfam" id="PF02463">
    <property type="entry name" value="SMC_N"/>
    <property type="match status" value="1"/>
</dbReference>
<comment type="subcellular location">
    <subcellularLocation>
        <location evidence="9">Cytoplasm</location>
    </subcellularLocation>
</comment>
<organism evidence="11 12">
    <name type="scientific">Collinsella acetigenes</name>
    <dbReference type="NCBI Taxonomy" id="2713419"/>
    <lineage>
        <taxon>Bacteria</taxon>
        <taxon>Bacillati</taxon>
        <taxon>Actinomycetota</taxon>
        <taxon>Coriobacteriia</taxon>
        <taxon>Coriobacteriales</taxon>
        <taxon>Coriobacteriaceae</taxon>
        <taxon>Collinsella</taxon>
    </lineage>
</organism>
<keyword evidence="4 9" id="KW-0227">DNA damage</keyword>
<dbReference type="GO" id="GO:0006302">
    <property type="term" value="P:double-strand break repair"/>
    <property type="evidence" value="ECO:0007669"/>
    <property type="project" value="TreeGrafter"/>
</dbReference>
<dbReference type="InterPro" id="IPR003395">
    <property type="entry name" value="RecF/RecN/SMC_N"/>
</dbReference>
<dbReference type="NCBIfam" id="TIGR00611">
    <property type="entry name" value="recf"/>
    <property type="match status" value="1"/>
</dbReference>
<keyword evidence="1 9" id="KW-0963">Cytoplasm</keyword>
<evidence type="ECO:0000256" key="8">
    <source>
        <dbReference type="ARBA" id="ARBA00025401"/>
    </source>
</evidence>
<evidence type="ECO:0000256" key="1">
    <source>
        <dbReference type="ARBA" id="ARBA00022490"/>
    </source>
</evidence>
<dbReference type="InterPro" id="IPR001238">
    <property type="entry name" value="DNA-binding_RecF"/>
</dbReference>
<name>A0A7X9YI76_9ACTN</name>
<dbReference type="EMBL" id="JABBCP010000001">
    <property type="protein sequence ID" value="NMF54736.1"/>
    <property type="molecule type" value="Genomic_DNA"/>
</dbReference>
<sequence>MNVLARTLSVHNYRSFKEFDVELDPDITILIGRNAVGKTNLIESVQLLTAGQSFRRPTSSQLVRNGEGTCRIDLSFTGEGRRVEHALVCSEGKKSFFSNGKRTSAAGMRGLVPSILFCPDHLDMIKRAASHRRAALDDFGIQLNDRYAHLVSSYARVVEQRNSLLKEYPVPTDLLVAWDEALIQTGAALLSHRLSLLERIRLRMVDAYRAIAPTEALGLSYQSTVGEIDKSTSRAEIEELFRGALSRAAEDERRRGITVVGPHRDEISFSIDGREARDFASQGQQRSLVLAWKIAEAEVASDILGRYPMLLLDDVMSELDARRREAITGFVQGEIQTIITTTNLGYFSNDVIDRAKVVHIDGEKK</sequence>
<evidence type="ECO:0000256" key="7">
    <source>
        <dbReference type="ARBA" id="ARBA00023204"/>
    </source>
</evidence>
<comment type="function">
    <text evidence="8 9">The RecF protein is involved in DNA metabolism; it is required for DNA replication and normal SOS inducibility. RecF binds preferentially to single-stranded, linear DNA. It also seems to bind ATP.</text>
</comment>
<keyword evidence="6 9" id="KW-0238">DNA-binding</keyword>
<dbReference type="GO" id="GO:0009432">
    <property type="term" value="P:SOS response"/>
    <property type="evidence" value="ECO:0007669"/>
    <property type="project" value="UniProtKB-UniRule"/>
</dbReference>
<evidence type="ECO:0000256" key="2">
    <source>
        <dbReference type="ARBA" id="ARBA00022705"/>
    </source>
</evidence>
<dbReference type="HAMAP" id="MF_00365">
    <property type="entry name" value="RecF"/>
    <property type="match status" value="1"/>
</dbReference>
<keyword evidence="3 9" id="KW-0547">Nucleotide-binding</keyword>
<reference evidence="11 12" key="1">
    <citation type="submission" date="2020-04" db="EMBL/GenBank/DDBJ databases">
        <title>Collinsella sp. KGMB02528 nov., an anaerobic actinobacterium isolated from human feces.</title>
        <authorList>
            <person name="Han K.-I."/>
            <person name="Eom M.K."/>
            <person name="Kim J.-S."/>
            <person name="Lee K.C."/>
            <person name="Suh M.K."/>
            <person name="Park S.-H."/>
            <person name="Lee J.H."/>
            <person name="Kang S.W."/>
            <person name="Park J.-E."/>
            <person name="Oh B.S."/>
            <person name="Yu S.Y."/>
            <person name="Choi S.-H."/>
            <person name="Lee D.H."/>
            <person name="Yoon H."/>
            <person name="Kim B.-Y."/>
            <person name="Lee J.H."/>
            <person name="Lee J.-S."/>
        </authorList>
    </citation>
    <scope>NUCLEOTIDE SEQUENCE [LARGE SCALE GENOMIC DNA]</scope>
    <source>
        <strain evidence="11 12">KGMB02528</strain>
    </source>
</reference>
<keyword evidence="2 9" id="KW-0235">DNA replication</keyword>
<evidence type="ECO:0000256" key="6">
    <source>
        <dbReference type="ARBA" id="ARBA00023125"/>
    </source>
</evidence>
<accession>A0A7X9YI76</accession>
<keyword evidence="5 9" id="KW-0067">ATP-binding</keyword>
<dbReference type="AlphaFoldDB" id="A0A7X9YI76"/>
<comment type="similarity">
    <text evidence="9">Belongs to the RecF family.</text>
</comment>
<dbReference type="InterPro" id="IPR027417">
    <property type="entry name" value="P-loop_NTPase"/>
</dbReference>
<feature type="domain" description="RecF/RecN/SMC N-terminal" evidence="10">
    <location>
        <begin position="7"/>
        <end position="348"/>
    </location>
</feature>
<proteinExistence type="inferred from homology"/>
<evidence type="ECO:0000256" key="9">
    <source>
        <dbReference type="HAMAP-Rule" id="MF_00365"/>
    </source>
</evidence>
<evidence type="ECO:0000256" key="3">
    <source>
        <dbReference type="ARBA" id="ARBA00022741"/>
    </source>
</evidence>
<evidence type="ECO:0000256" key="4">
    <source>
        <dbReference type="ARBA" id="ARBA00022763"/>
    </source>
</evidence>